<dbReference type="PROSITE" id="PS51186">
    <property type="entry name" value="GNAT"/>
    <property type="match status" value="1"/>
</dbReference>
<reference evidence="2" key="1">
    <citation type="submission" date="2023-05" db="EMBL/GenBank/DDBJ databases">
        <title>Cataloging the Phylogenetic Diversity of Human Bladder Bacteria.</title>
        <authorList>
            <person name="Du J."/>
        </authorList>
    </citation>
    <scope>NUCLEOTIDE SEQUENCE</scope>
    <source>
        <strain evidence="2">UMB1231</strain>
    </source>
</reference>
<dbReference type="PANTHER" id="PTHR43415">
    <property type="entry name" value="SPERMIDINE N(1)-ACETYLTRANSFERASE"/>
    <property type="match status" value="1"/>
</dbReference>
<sequence length="176" mass="20549">MSIQLRPFKSTDLETLWQLGFSQVDPVWTKTNAPYFEEYQAYSDSKSFIESALAEFFLSSNVQAVFYQGELVGMVSRYWESQKTRWMEVGIVIYADDLWSKGIGTQALTKWVGQTFEAFPSINHLGLTTWSGNPAMMALARKIGFQEEGRIRQVRYWQGYYYDSMKYGVLRSEWKF</sequence>
<dbReference type="InterPro" id="IPR000182">
    <property type="entry name" value="GNAT_dom"/>
</dbReference>
<evidence type="ECO:0000259" key="1">
    <source>
        <dbReference type="PROSITE" id="PS51186"/>
    </source>
</evidence>
<dbReference type="EMBL" id="JASOOE010000009">
    <property type="protein sequence ID" value="MDK7187449.1"/>
    <property type="molecule type" value="Genomic_DNA"/>
</dbReference>
<name>A0AAJ1Q644_9LACT</name>
<organism evidence="2 3">
    <name type="scientific">Facklamia hominis</name>
    <dbReference type="NCBI Taxonomy" id="178214"/>
    <lineage>
        <taxon>Bacteria</taxon>
        <taxon>Bacillati</taxon>
        <taxon>Bacillota</taxon>
        <taxon>Bacilli</taxon>
        <taxon>Lactobacillales</taxon>
        <taxon>Aerococcaceae</taxon>
        <taxon>Facklamia</taxon>
    </lineage>
</organism>
<protein>
    <submittedName>
        <fullName evidence="2">GNAT family protein</fullName>
        <ecNumber evidence="2">2.-.-.-</ecNumber>
    </submittedName>
</protein>
<dbReference type="RefSeq" id="WP_070609932.1">
    <property type="nucleotide sequence ID" value="NZ_JASOOE010000009.1"/>
</dbReference>
<dbReference type="PANTHER" id="PTHR43415:SF4">
    <property type="entry name" value="N-ACETYLTRANSFERASE DOMAIN-CONTAINING PROTEIN"/>
    <property type="match status" value="1"/>
</dbReference>
<dbReference type="Proteomes" id="UP001229251">
    <property type="component" value="Unassembled WGS sequence"/>
</dbReference>
<evidence type="ECO:0000313" key="2">
    <source>
        <dbReference type="EMBL" id="MDK7187449.1"/>
    </source>
</evidence>
<dbReference type="AlphaFoldDB" id="A0AAJ1Q644"/>
<dbReference type="GO" id="GO:0016747">
    <property type="term" value="F:acyltransferase activity, transferring groups other than amino-acyl groups"/>
    <property type="evidence" value="ECO:0007669"/>
    <property type="project" value="InterPro"/>
</dbReference>
<feature type="domain" description="N-acetyltransferase" evidence="1">
    <location>
        <begin position="3"/>
        <end position="167"/>
    </location>
</feature>
<dbReference type="Gene3D" id="3.40.630.30">
    <property type="match status" value="1"/>
</dbReference>
<dbReference type="Pfam" id="PF13302">
    <property type="entry name" value="Acetyltransf_3"/>
    <property type="match status" value="1"/>
</dbReference>
<gene>
    <name evidence="2" type="ORF">QP433_05595</name>
</gene>
<accession>A0AAJ1Q644</accession>
<keyword evidence="2" id="KW-0808">Transferase</keyword>
<evidence type="ECO:0000313" key="3">
    <source>
        <dbReference type="Proteomes" id="UP001229251"/>
    </source>
</evidence>
<dbReference type="SUPFAM" id="SSF55729">
    <property type="entry name" value="Acyl-CoA N-acyltransferases (Nat)"/>
    <property type="match status" value="1"/>
</dbReference>
<dbReference type="EC" id="2.-.-.-" evidence="2"/>
<comment type="caution">
    <text evidence="2">The sequence shown here is derived from an EMBL/GenBank/DDBJ whole genome shotgun (WGS) entry which is preliminary data.</text>
</comment>
<proteinExistence type="predicted"/>
<dbReference type="InterPro" id="IPR016181">
    <property type="entry name" value="Acyl_CoA_acyltransferase"/>
</dbReference>